<dbReference type="Proteomes" id="UP000433050">
    <property type="component" value="Unassembled WGS sequence"/>
</dbReference>
<sequence>MAARRKTTPPIDNEARDYVSCTPAALQQLKQQGFFFQHRFEGPHGWHNSDLAGNLAGRLADLGHEVKRFETKSGGVALWSRWSKEVADRANCMAPSPWPFFVGDVVQLKSGGGKMVVSELLCLGKVRVIYWNDAVTDRDLGGFLHDADLDPKLLHRVEPVRSDADTIPF</sequence>
<organism evidence="1 2">
    <name type="scientific">Starkeya nomas</name>
    <dbReference type="NCBI Taxonomy" id="2666134"/>
    <lineage>
        <taxon>Bacteria</taxon>
        <taxon>Pseudomonadati</taxon>
        <taxon>Pseudomonadota</taxon>
        <taxon>Alphaproteobacteria</taxon>
        <taxon>Hyphomicrobiales</taxon>
        <taxon>Xanthobacteraceae</taxon>
        <taxon>Starkeya</taxon>
    </lineage>
</organism>
<reference evidence="1 2" key="1">
    <citation type="submission" date="2019-12" db="EMBL/GenBank/DDBJ databases">
        <authorList>
            <person name="Reyes-Prieto M."/>
        </authorList>
    </citation>
    <scope>NUCLEOTIDE SEQUENCE [LARGE SCALE GENOMIC DNA]</scope>
    <source>
        <strain evidence="1">HF14-78462</strain>
    </source>
</reference>
<protein>
    <submittedName>
        <fullName evidence="1">Uncharacterized protein</fullName>
    </submittedName>
</protein>
<gene>
    <name evidence="1" type="ORF">STARVERO_01979</name>
</gene>
<dbReference type="InterPro" id="IPR019226">
    <property type="entry name" value="DUF2158"/>
</dbReference>
<name>A0A5S9NZ88_9HYPH</name>
<dbReference type="AlphaFoldDB" id="A0A5S9NZ88"/>
<evidence type="ECO:0000313" key="2">
    <source>
        <dbReference type="Proteomes" id="UP000433050"/>
    </source>
</evidence>
<evidence type="ECO:0000313" key="1">
    <source>
        <dbReference type="EMBL" id="CAA0096163.1"/>
    </source>
</evidence>
<dbReference type="EMBL" id="CACSAS010000001">
    <property type="protein sequence ID" value="CAA0096163.1"/>
    <property type="molecule type" value="Genomic_DNA"/>
</dbReference>
<accession>A0A5S9NZ88</accession>
<keyword evidence="2" id="KW-1185">Reference proteome</keyword>
<proteinExistence type="predicted"/>
<dbReference type="Pfam" id="PF09926">
    <property type="entry name" value="DUF2158"/>
    <property type="match status" value="1"/>
</dbReference>
<dbReference type="RefSeq" id="WP_159598720.1">
    <property type="nucleotide sequence ID" value="NZ_CACSAS010000001.1"/>
</dbReference>